<dbReference type="PROSITE" id="PS00113">
    <property type="entry name" value="ADENYLATE_KINASE"/>
    <property type="match status" value="1"/>
</dbReference>
<dbReference type="GO" id="GO:0004017">
    <property type="term" value="F:AMP kinase activity"/>
    <property type="evidence" value="ECO:0007669"/>
    <property type="project" value="UniProtKB-UniRule"/>
</dbReference>
<organism evidence="8 9">
    <name type="scientific">Chlamydia avium 10DC88</name>
    <dbReference type="NCBI Taxonomy" id="1229831"/>
    <lineage>
        <taxon>Bacteria</taxon>
        <taxon>Pseudomonadati</taxon>
        <taxon>Chlamydiota</taxon>
        <taxon>Chlamydiia</taxon>
        <taxon>Chlamydiales</taxon>
        <taxon>Chlamydiaceae</taxon>
        <taxon>Chlamydia/Chlamydophila group</taxon>
        <taxon>Chlamydia</taxon>
    </lineage>
</organism>
<evidence type="ECO:0000256" key="1">
    <source>
        <dbReference type="ARBA" id="ARBA00022679"/>
    </source>
</evidence>
<keyword evidence="1 5" id="KW-0808">Transferase</keyword>
<dbReference type="eggNOG" id="COG0563">
    <property type="taxonomic scope" value="Bacteria"/>
</dbReference>
<evidence type="ECO:0000313" key="8">
    <source>
        <dbReference type="EMBL" id="AHK63212.1"/>
    </source>
</evidence>
<feature type="binding site" evidence="5">
    <location>
        <position position="215"/>
    </location>
    <ligand>
        <name>ATP</name>
        <dbReference type="ChEBI" id="CHEBI:30616"/>
    </ligand>
</feature>
<dbReference type="GO" id="GO:0005737">
    <property type="term" value="C:cytoplasm"/>
    <property type="evidence" value="ECO:0007669"/>
    <property type="project" value="UniProtKB-SubCell"/>
</dbReference>
<comment type="function">
    <text evidence="5">Catalyzes the reversible transfer of the terminal phosphate group between ATP and AMP. Plays an important role in cellular energy homeostasis and in adenine nucleotide metabolism.</text>
</comment>
<keyword evidence="2 5" id="KW-0545">Nucleotide biosynthesis</keyword>
<evidence type="ECO:0000313" key="9">
    <source>
        <dbReference type="Proteomes" id="UP000019433"/>
    </source>
</evidence>
<dbReference type="InterPro" id="IPR033690">
    <property type="entry name" value="Adenylat_kinase_CS"/>
</dbReference>
<dbReference type="InterPro" id="IPR006259">
    <property type="entry name" value="Adenyl_kin_sub"/>
</dbReference>
<dbReference type="UniPathway" id="UPA00588">
    <property type="reaction ID" value="UER00649"/>
</dbReference>
<dbReference type="EC" id="2.7.4.3" evidence="5 7"/>
<dbReference type="KEGG" id="cav:M832_03470"/>
<proteinExistence type="inferred from homology"/>
<gene>
    <name evidence="5 8" type="primary">adk</name>
    <name evidence="8" type="ORF">M832_03470</name>
</gene>
<keyword evidence="3 5" id="KW-0547">Nucleotide-binding</keyword>
<dbReference type="Pfam" id="PF00406">
    <property type="entry name" value="ADK"/>
    <property type="match status" value="1"/>
</dbReference>
<dbReference type="Gene3D" id="3.40.50.300">
    <property type="entry name" value="P-loop containing nucleotide triphosphate hydrolases"/>
    <property type="match status" value="1"/>
</dbReference>
<dbReference type="PRINTS" id="PR00094">
    <property type="entry name" value="ADENYLTKNASE"/>
</dbReference>
<comment type="domain">
    <text evidence="5">Consists of three domains, a large central CORE domain and two small peripheral domains, NMPbind and LID, which undergo movements during catalysis. The LID domain closes over the site of phosphoryl transfer upon ATP binding. Assembling and dissambling the active center during each catalytic cycle provides an effective means to prevent ATP hydrolysis.</text>
</comment>
<evidence type="ECO:0000256" key="2">
    <source>
        <dbReference type="ARBA" id="ARBA00022727"/>
    </source>
</evidence>
<evidence type="ECO:0000256" key="7">
    <source>
        <dbReference type="RuleBase" id="RU003331"/>
    </source>
</evidence>
<dbReference type="GO" id="GO:0005524">
    <property type="term" value="F:ATP binding"/>
    <property type="evidence" value="ECO:0007669"/>
    <property type="project" value="UniProtKB-UniRule"/>
</dbReference>
<feature type="region of interest" description="NMP" evidence="5">
    <location>
        <begin position="52"/>
        <end position="81"/>
    </location>
</feature>
<evidence type="ECO:0000256" key="3">
    <source>
        <dbReference type="ARBA" id="ARBA00022741"/>
    </source>
</evidence>
<dbReference type="HOGENOM" id="CLU_032354_1_2_0"/>
<comment type="subcellular location">
    <subcellularLocation>
        <location evidence="5 7">Cytoplasm</location>
    </subcellularLocation>
</comment>
<dbReference type="Proteomes" id="UP000019433">
    <property type="component" value="Chromosome"/>
</dbReference>
<keyword evidence="4 5" id="KW-0418">Kinase</keyword>
<feature type="binding site" evidence="5">
    <location>
        <position position="53"/>
    </location>
    <ligand>
        <name>AMP</name>
        <dbReference type="ChEBI" id="CHEBI:456215"/>
    </ligand>
</feature>
<dbReference type="CDD" id="cd01428">
    <property type="entry name" value="ADK"/>
    <property type="match status" value="1"/>
</dbReference>
<protein>
    <recommendedName>
        <fullName evidence="5 7">Adenylate kinase</fullName>
        <shortName evidence="5">AK</shortName>
        <ecNumber evidence="5 7">2.7.4.3</ecNumber>
    </recommendedName>
    <alternativeName>
        <fullName evidence="5">ATP-AMP transphosphorylase</fullName>
    </alternativeName>
    <alternativeName>
        <fullName evidence="5">ATP:AMP phosphotransferase</fullName>
    </alternativeName>
    <alternativeName>
        <fullName evidence="5">Adenylate monophosphate kinase</fullName>
    </alternativeName>
</protein>
<feature type="binding site" evidence="5">
    <location>
        <begin position="107"/>
        <end position="110"/>
    </location>
    <ligand>
        <name>AMP</name>
        <dbReference type="ChEBI" id="CHEBI:456215"/>
    </ligand>
</feature>
<dbReference type="AlphaFoldDB" id="W8K008"/>
<dbReference type="PANTHER" id="PTHR23359">
    <property type="entry name" value="NUCLEOTIDE KINASE"/>
    <property type="match status" value="1"/>
</dbReference>
<dbReference type="EMBL" id="CP006571">
    <property type="protein sequence ID" value="AHK63212.1"/>
    <property type="molecule type" value="Genomic_DNA"/>
</dbReference>
<dbReference type="NCBIfam" id="NF001385">
    <property type="entry name" value="PRK00279.2-3"/>
    <property type="match status" value="1"/>
</dbReference>
<accession>W8K008</accession>
<feature type="binding site" evidence="5">
    <location>
        <position position="114"/>
    </location>
    <ligand>
        <name>AMP</name>
        <dbReference type="ChEBI" id="CHEBI:456215"/>
    </ligand>
</feature>
<dbReference type="InterPro" id="IPR027417">
    <property type="entry name" value="P-loop_NTPase"/>
</dbReference>
<dbReference type="HAMAP" id="MF_00235">
    <property type="entry name" value="Adenylate_kinase_Adk"/>
    <property type="match status" value="1"/>
</dbReference>
<name>W8K008_9CHLA</name>
<comment type="similarity">
    <text evidence="5 6">Belongs to the adenylate kinase family.</text>
</comment>
<feature type="binding site" evidence="5">
    <location>
        <position position="176"/>
    </location>
    <ligand>
        <name>AMP</name>
        <dbReference type="ChEBI" id="CHEBI:456215"/>
    </ligand>
</feature>
<feature type="binding site" evidence="5">
    <location>
        <position position="148"/>
    </location>
    <ligand>
        <name>ATP</name>
        <dbReference type="ChEBI" id="CHEBI:30616"/>
    </ligand>
</feature>
<evidence type="ECO:0000256" key="5">
    <source>
        <dbReference type="HAMAP-Rule" id="MF_00235"/>
    </source>
</evidence>
<keyword evidence="5 7" id="KW-0067">ATP-binding</keyword>
<feature type="binding site" evidence="5">
    <location>
        <position position="58"/>
    </location>
    <ligand>
        <name>AMP</name>
        <dbReference type="ChEBI" id="CHEBI:456215"/>
    </ligand>
</feature>
<comment type="caution">
    <text evidence="5">Lacks conserved residue(s) required for the propagation of feature annotation.</text>
</comment>
<feature type="binding site" evidence="5">
    <location>
        <position position="187"/>
    </location>
    <ligand>
        <name>AMP</name>
        <dbReference type="ChEBI" id="CHEBI:456215"/>
    </ligand>
</feature>
<reference evidence="8 9" key="1">
    <citation type="journal article" date="2014" name="Syst. Appl. Microbiol.">
        <title>Evidence for the existence of two new members of the family Chlamydiaceae and proposal of Chlamydia avium sp. nov. and Chlamydia gallinacea sp. nov.</title>
        <authorList>
            <person name="Sachse K."/>
            <person name="Laroucau K."/>
            <person name="Riege K."/>
            <person name="Wehner S."/>
            <person name="Dilcher M."/>
            <person name="Creasy H.H."/>
            <person name="Weidmann M."/>
            <person name="Myers G."/>
            <person name="Vorimore F."/>
            <person name="Vicari N."/>
            <person name="Magnino S."/>
            <person name="Liebler-Tenorio E."/>
            <person name="Ruettger A."/>
            <person name="Bavoil P.M."/>
            <person name="Hufert F.T."/>
            <person name="Rossello-Mora R."/>
            <person name="Marz M."/>
        </authorList>
    </citation>
    <scope>NUCLEOTIDE SEQUENCE [LARGE SCALE GENOMIC DNA]</scope>
    <source>
        <strain evidence="8 9">10DC88</strain>
    </source>
</reference>
<comment type="subunit">
    <text evidence="5 7">Monomer.</text>
</comment>
<evidence type="ECO:0000256" key="6">
    <source>
        <dbReference type="RuleBase" id="RU003330"/>
    </source>
</evidence>
<dbReference type="PATRIC" id="fig|1229831.3.peg.350"/>
<dbReference type="InterPro" id="IPR000850">
    <property type="entry name" value="Adenylat/UMP-CMP_kin"/>
</dbReference>
<dbReference type="NCBIfam" id="TIGR01351">
    <property type="entry name" value="adk"/>
    <property type="match status" value="1"/>
</dbReference>
<evidence type="ECO:0000256" key="4">
    <source>
        <dbReference type="ARBA" id="ARBA00022777"/>
    </source>
</evidence>
<dbReference type="STRING" id="1229831.M832_03470"/>
<comment type="pathway">
    <text evidence="5">Purine metabolism; AMP biosynthesis via salvage pathway; AMP from ADP: step 1/1.</text>
</comment>
<comment type="catalytic activity">
    <reaction evidence="5 7">
        <text>AMP + ATP = 2 ADP</text>
        <dbReference type="Rhea" id="RHEA:12973"/>
        <dbReference type="ChEBI" id="CHEBI:30616"/>
        <dbReference type="ChEBI" id="CHEBI:456215"/>
        <dbReference type="ChEBI" id="CHEBI:456216"/>
        <dbReference type="EC" id="2.7.4.3"/>
    </reaction>
</comment>
<dbReference type="GO" id="GO:0044209">
    <property type="term" value="P:AMP salvage"/>
    <property type="evidence" value="ECO:0007669"/>
    <property type="project" value="UniProtKB-UniRule"/>
</dbReference>
<sequence>MLGFFTIFILVCFESPEIVSITMFYIIMGPPGSGKGTQSQRLSNKLGLPHISSGDLLRFAIKANSTLGMEAQEYINKGELVPDVLVWNIIREKLDAPECLSGCIIDGFPRTLDQVIWLNNFLSQRNDHYRVIQLDVSKEEVVRRISSRFVCPLCGYISCQQGVRICPRCHVPLIRRSDDTPEIILQRLENYKKSTEPLIHYYQDLGKLVRISAESSPDEVFQSILTYTEV</sequence>
<dbReference type="NCBIfam" id="NF001381">
    <property type="entry name" value="PRK00279.1-3"/>
    <property type="match status" value="1"/>
</dbReference>
<keyword evidence="5" id="KW-0963">Cytoplasm</keyword>
<feature type="binding site" evidence="5">
    <location>
        <begin position="79"/>
        <end position="81"/>
    </location>
    <ligand>
        <name>AMP</name>
        <dbReference type="ChEBI" id="CHEBI:456215"/>
    </ligand>
</feature>
<dbReference type="SUPFAM" id="SSF52540">
    <property type="entry name" value="P-loop containing nucleoside triphosphate hydrolases"/>
    <property type="match status" value="1"/>
</dbReference>
<feature type="binding site" evidence="5">
    <location>
        <begin position="32"/>
        <end position="37"/>
    </location>
    <ligand>
        <name>ATP</name>
        <dbReference type="ChEBI" id="CHEBI:30616"/>
    </ligand>
</feature>